<dbReference type="PANTHER" id="PTHR10352">
    <property type="entry name" value="EUKARYOTIC TRANSLATION INITIATION FACTOR 3 SUBUNIT G"/>
    <property type="match status" value="1"/>
</dbReference>
<dbReference type="AlphaFoldDB" id="K5USH1"/>
<accession>K5USH1</accession>
<dbReference type="RefSeq" id="XP_007399165.1">
    <property type="nucleotide sequence ID" value="XM_007399103.1"/>
</dbReference>
<dbReference type="InParanoid" id="K5USH1"/>
<dbReference type="HOGENOM" id="CLU_1116083_0_0_1"/>
<feature type="domain" description="RRM" evidence="3">
    <location>
        <begin position="17"/>
        <end position="99"/>
    </location>
</feature>
<dbReference type="InterPro" id="IPR000504">
    <property type="entry name" value="RRM_dom"/>
</dbReference>
<dbReference type="InterPro" id="IPR035979">
    <property type="entry name" value="RBD_domain_sf"/>
</dbReference>
<dbReference type="GO" id="GO:0003723">
    <property type="term" value="F:RNA binding"/>
    <property type="evidence" value="ECO:0007669"/>
    <property type="project" value="UniProtKB-UniRule"/>
</dbReference>
<dbReference type="Pfam" id="PF00076">
    <property type="entry name" value="RRM_1"/>
    <property type="match status" value="2"/>
</dbReference>
<sequence>MLGGKDEDEVKSLRARTVLHLQGLSSGTTSRDVRAAFDKFGPIKAVVMNKDIEGSSKADSDQAYIEFNLADDASKAFDASIFDGLTVRDAPVKAEFFKSSLDTMIASPTIHITGLSQEATLADLSELFERYAVVVNVRFGRHPGTAFVDFRSAESASFVVDAHRARPFELGDDSAPSLAFAAPSVGLRKFARPAEPPAELQPSHPTIFATKFGRPVSEEILRRVFCEHGEITDVTRKGENTSEMARAPD</sequence>
<evidence type="ECO:0000256" key="1">
    <source>
        <dbReference type="ARBA" id="ARBA00022884"/>
    </source>
</evidence>
<evidence type="ECO:0000259" key="3">
    <source>
        <dbReference type="PROSITE" id="PS50102"/>
    </source>
</evidence>
<dbReference type="Gene3D" id="3.30.70.330">
    <property type="match status" value="2"/>
</dbReference>
<dbReference type="CDD" id="cd00590">
    <property type="entry name" value="RRM_SF"/>
    <property type="match status" value="2"/>
</dbReference>
<dbReference type="OrthoDB" id="6159137at2759"/>
<protein>
    <recommendedName>
        <fullName evidence="3">RRM domain-containing protein</fullName>
    </recommendedName>
</protein>
<dbReference type="SUPFAM" id="SSF54928">
    <property type="entry name" value="RNA-binding domain, RBD"/>
    <property type="match status" value="1"/>
</dbReference>
<keyword evidence="5" id="KW-1185">Reference proteome</keyword>
<dbReference type="EMBL" id="JH930475">
    <property type="protein sequence ID" value="EKM52836.1"/>
    <property type="molecule type" value="Genomic_DNA"/>
</dbReference>
<dbReference type="STRING" id="650164.K5USH1"/>
<dbReference type="GeneID" id="18913188"/>
<dbReference type="Proteomes" id="UP000008370">
    <property type="component" value="Unassembled WGS sequence"/>
</dbReference>
<gene>
    <name evidence="4" type="ORF">PHACADRAFT_212042</name>
</gene>
<feature type="domain" description="RRM" evidence="3">
    <location>
        <begin position="108"/>
        <end position="183"/>
    </location>
</feature>
<evidence type="ECO:0000256" key="2">
    <source>
        <dbReference type="PROSITE-ProRule" id="PRU00176"/>
    </source>
</evidence>
<dbReference type="PROSITE" id="PS50102">
    <property type="entry name" value="RRM"/>
    <property type="match status" value="2"/>
</dbReference>
<dbReference type="InterPro" id="IPR012677">
    <property type="entry name" value="Nucleotide-bd_a/b_plait_sf"/>
</dbReference>
<dbReference type="KEGG" id="pco:PHACADRAFT_212042"/>
<dbReference type="SMART" id="SM00360">
    <property type="entry name" value="RRM"/>
    <property type="match status" value="2"/>
</dbReference>
<organism evidence="4 5">
    <name type="scientific">Phanerochaete carnosa (strain HHB-10118-sp)</name>
    <name type="common">White-rot fungus</name>
    <name type="synonym">Peniophora carnosa</name>
    <dbReference type="NCBI Taxonomy" id="650164"/>
    <lineage>
        <taxon>Eukaryota</taxon>
        <taxon>Fungi</taxon>
        <taxon>Dikarya</taxon>
        <taxon>Basidiomycota</taxon>
        <taxon>Agaricomycotina</taxon>
        <taxon>Agaricomycetes</taxon>
        <taxon>Polyporales</taxon>
        <taxon>Phanerochaetaceae</taxon>
        <taxon>Phanerochaete</taxon>
    </lineage>
</organism>
<proteinExistence type="predicted"/>
<name>K5USH1_PHACS</name>
<evidence type="ECO:0000313" key="5">
    <source>
        <dbReference type="Proteomes" id="UP000008370"/>
    </source>
</evidence>
<evidence type="ECO:0000313" key="4">
    <source>
        <dbReference type="EMBL" id="EKM52836.1"/>
    </source>
</evidence>
<reference evidence="4 5" key="1">
    <citation type="journal article" date="2012" name="BMC Genomics">
        <title>Comparative genomics of the white-rot fungi, Phanerochaete carnosa and P. chrysosporium, to elucidate the genetic basis of the distinct wood types they colonize.</title>
        <authorList>
            <person name="Suzuki H."/>
            <person name="MacDonald J."/>
            <person name="Syed K."/>
            <person name="Salamov A."/>
            <person name="Hori C."/>
            <person name="Aerts A."/>
            <person name="Henrissat B."/>
            <person name="Wiebenga A."/>
            <person name="vanKuyk P.A."/>
            <person name="Barry K."/>
            <person name="Lindquist E."/>
            <person name="LaButti K."/>
            <person name="Lapidus A."/>
            <person name="Lucas S."/>
            <person name="Coutinho P."/>
            <person name="Gong Y."/>
            <person name="Samejima M."/>
            <person name="Mahadevan R."/>
            <person name="Abou-Zaid M."/>
            <person name="de Vries R.P."/>
            <person name="Igarashi K."/>
            <person name="Yadav J.S."/>
            <person name="Grigoriev I.V."/>
            <person name="Master E.R."/>
        </authorList>
    </citation>
    <scope>NUCLEOTIDE SEQUENCE [LARGE SCALE GENOMIC DNA]</scope>
    <source>
        <strain evidence="4 5">HHB-10118-sp</strain>
    </source>
</reference>
<keyword evidence="1 2" id="KW-0694">RNA-binding</keyword>